<dbReference type="SUPFAM" id="SSF56801">
    <property type="entry name" value="Acetyl-CoA synthetase-like"/>
    <property type="match status" value="1"/>
</dbReference>
<comment type="caution">
    <text evidence="5">The sequence shown here is derived from an EMBL/GenBank/DDBJ whole genome shotgun (WGS) entry which is preliminary data.</text>
</comment>
<proteinExistence type="predicted"/>
<geneLocation type="plasmid" evidence="5">
    <name>unnamed1</name>
</geneLocation>
<evidence type="ECO:0000259" key="4">
    <source>
        <dbReference type="Pfam" id="PF00501"/>
    </source>
</evidence>
<dbReference type="PANTHER" id="PTHR44845">
    <property type="entry name" value="CARRIER DOMAIN-CONTAINING PROTEIN"/>
    <property type="match status" value="1"/>
</dbReference>
<dbReference type="Gene3D" id="3.40.50.980">
    <property type="match status" value="1"/>
</dbReference>
<feature type="domain" description="AMP-dependent synthetase/ligase" evidence="4">
    <location>
        <begin position="8"/>
        <end position="71"/>
    </location>
</feature>
<dbReference type="PANTHER" id="PTHR44845:SF6">
    <property type="entry name" value="BETA-ALANINE-ACTIVATING ENZYME"/>
    <property type="match status" value="1"/>
</dbReference>
<keyword evidence="6" id="KW-1185">Reference proteome</keyword>
<evidence type="ECO:0000313" key="5">
    <source>
        <dbReference type="EMBL" id="MDU9001406.1"/>
    </source>
</evidence>
<feature type="region of interest" description="Disordered" evidence="3">
    <location>
        <begin position="108"/>
        <end position="128"/>
    </location>
</feature>
<dbReference type="Pfam" id="PF00501">
    <property type="entry name" value="AMP-binding"/>
    <property type="match status" value="1"/>
</dbReference>
<protein>
    <submittedName>
        <fullName evidence="5">AMP-binding protein</fullName>
    </submittedName>
</protein>
<evidence type="ECO:0000256" key="2">
    <source>
        <dbReference type="ARBA" id="ARBA00022553"/>
    </source>
</evidence>
<dbReference type="Proteomes" id="UP001257627">
    <property type="component" value="Unassembled WGS sequence"/>
</dbReference>
<dbReference type="InterPro" id="IPR000873">
    <property type="entry name" value="AMP-dep_synth/lig_dom"/>
</dbReference>
<dbReference type="RefSeq" id="WP_266944327.1">
    <property type="nucleotide sequence ID" value="NZ_JAPEMK010000002.1"/>
</dbReference>
<keyword evidence="5" id="KW-0614">Plasmid</keyword>
<accession>A0ABU3V5G0</accession>
<dbReference type="EMBL" id="JARAKF010000003">
    <property type="protein sequence ID" value="MDU9001406.1"/>
    <property type="molecule type" value="Genomic_DNA"/>
</dbReference>
<evidence type="ECO:0000256" key="3">
    <source>
        <dbReference type="SAM" id="MobiDB-lite"/>
    </source>
</evidence>
<keyword evidence="2" id="KW-0597">Phosphoprotein</keyword>
<organism evidence="5 6">
    <name type="scientific">Streptomyces mirabilis</name>
    <dbReference type="NCBI Taxonomy" id="68239"/>
    <lineage>
        <taxon>Bacteria</taxon>
        <taxon>Bacillati</taxon>
        <taxon>Actinomycetota</taxon>
        <taxon>Actinomycetes</taxon>
        <taxon>Kitasatosporales</taxon>
        <taxon>Streptomycetaceae</taxon>
        <taxon>Streptomyces</taxon>
    </lineage>
</organism>
<sequence>MQRFELQVAATPNRFAHTLLDRDVRAEQIVALVLPRSVELVVASLRVLKAGAAFLPVDPDYPADRIAYMLRPRPPCTAWVPDGDSGAVRHPWVSHRRPRLWRCCGRVVDRSPGTPPGPGRRSRLTDVPDRALPQTYFRSLVTET</sequence>
<evidence type="ECO:0000313" key="6">
    <source>
        <dbReference type="Proteomes" id="UP001257627"/>
    </source>
</evidence>
<keyword evidence="1" id="KW-0596">Phosphopantetheine</keyword>
<reference evidence="5 6" key="1">
    <citation type="submission" date="2023-02" db="EMBL/GenBank/DDBJ databases">
        <authorList>
            <person name="Maleckis M."/>
        </authorList>
    </citation>
    <scope>NUCLEOTIDE SEQUENCE [LARGE SCALE GENOMIC DNA]</scope>
    <source>
        <strain evidence="5 6">P8-A2</strain>
        <plasmid evidence="5">unnamed1</plasmid>
    </source>
</reference>
<gene>
    <name evidence="5" type="ORF">PU648_56065</name>
</gene>
<evidence type="ECO:0000256" key="1">
    <source>
        <dbReference type="ARBA" id="ARBA00022450"/>
    </source>
</evidence>
<name>A0ABU3V5G0_9ACTN</name>